<reference evidence="1" key="1">
    <citation type="submission" date="2015-04" db="EMBL/GenBank/DDBJ databases">
        <title>The genome sequence of the plant pathogenic Rhizarian Plasmodiophora brassicae reveals insights in its biotrophic life cycle and the origin of chitin synthesis.</title>
        <authorList>
            <person name="Schwelm A."/>
            <person name="Fogelqvist J."/>
            <person name="Knaust A."/>
            <person name="Julke S."/>
            <person name="Lilja T."/>
            <person name="Dhandapani V."/>
            <person name="Bonilla-Rosso G."/>
            <person name="Karlsson M."/>
            <person name="Shevchenko A."/>
            <person name="Choi S.R."/>
            <person name="Kim H.G."/>
            <person name="Park J.Y."/>
            <person name="Lim Y.P."/>
            <person name="Ludwig-Muller J."/>
            <person name="Dixelius C."/>
        </authorList>
    </citation>
    <scope>NUCLEOTIDE SEQUENCE</scope>
    <source>
        <tissue evidence="1">Potato root galls</tissue>
    </source>
</reference>
<name>A0A0H5QFM9_9EUKA</name>
<organism evidence="1">
    <name type="scientific">Spongospora subterranea</name>
    <dbReference type="NCBI Taxonomy" id="70186"/>
    <lineage>
        <taxon>Eukaryota</taxon>
        <taxon>Sar</taxon>
        <taxon>Rhizaria</taxon>
        <taxon>Endomyxa</taxon>
        <taxon>Phytomyxea</taxon>
        <taxon>Plasmodiophorida</taxon>
        <taxon>Plasmodiophoridae</taxon>
        <taxon>Spongospora</taxon>
    </lineage>
</organism>
<proteinExistence type="predicted"/>
<dbReference type="AlphaFoldDB" id="A0A0H5QFM9"/>
<sequence length="129" mass="14836">PADLLLAFLTALSSSLIVIFAVGLSNRCFNNSARSSSCSTFSISVSSSFLQMRKKVDSELKSVLFLCNMLEHSLIRSLANRMRETIIRQKTFELLEDSFYQKLRQDICDHVDRRHVLYINPLFFDHART</sequence>
<evidence type="ECO:0000313" key="1">
    <source>
        <dbReference type="EMBL" id="CRZ00848.1"/>
    </source>
</evidence>
<feature type="non-terminal residue" evidence="1">
    <location>
        <position position="1"/>
    </location>
</feature>
<accession>A0A0H5QFM9</accession>
<protein>
    <submittedName>
        <fullName evidence="1">Uncharacterized protein</fullName>
    </submittedName>
</protein>
<dbReference type="EMBL" id="HACM01000406">
    <property type="protein sequence ID" value="CRZ00848.1"/>
    <property type="molecule type" value="Transcribed_RNA"/>
</dbReference>